<name>A0A6L3B2P4_AZOBR</name>
<keyword evidence="2" id="KW-0732">Signal</keyword>
<comment type="caution">
    <text evidence="3">The sequence shown here is derived from an EMBL/GenBank/DDBJ whole genome shotgun (WGS) entry which is preliminary data.</text>
</comment>
<gene>
    <name evidence="3" type="ORF">DS837_09730</name>
</gene>
<evidence type="ECO:0000313" key="3">
    <source>
        <dbReference type="EMBL" id="KAA0686720.1"/>
    </source>
</evidence>
<evidence type="ECO:0000256" key="1">
    <source>
        <dbReference type="SAM" id="MobiDB-lite"/>
    </source>
</evidence>
<proteinExistence type="predicted"/>
<accession>A0A6L3B2P4</accession>
<feature type="signal peptide" evidence="2">
    <location>
        <begin position="1"/>
        <end position="31"/>
    </location>
</feature>
<feature type="compositionally biased region" description="Acidic residues" evidence="1">
    <location>
        <begin position="379"/>
        <end position="402"/>
    </location>
</feature>
<dbReference type="Proteomes" id="UP000476837">
    <property type="component" value="Unassembled WGS sequence"/>
</dbReference>
<evidence type="ECO:0008006" key="5">
    <source>
        <dbReference type="Google" id="ProtNLM"/>
    </source>
</evidence>
<reference evidence="3 4" key="1">
    <citation type="submission" date="2018-07" db="EMBL/GenBank/DDBJ databases">
        <title>Genome sequence of Roseomonas fauriae ATCC 49958.</title>
        <authorList>
            <person name="Sant'Anna F.H."/>
            <person name="Baldani J.I."/>
            <person name="Zilli J.E."/>
            <person name="Reis V.M."/>
            <person name="Hartmann A."/>
            <person name="Cruz L."/>
            <person name="de Souza E.M."/>
            <person name="de Oliveira Pedrosa F."/>
            <person name="Passaglia L.M.P."/>
        </authorList>
    </citation>
    <scope>NUCLEOTIDE SEQUENCE [LARGE SCALE GENOMIC DNA]</scope>
    <source>
        <strain evidence="3 4">ATCC 49958</strain>
    </source>
</reference>
<protein>
    <recommendedName>
        <fullName evidence="5">DUF945 domain-containing protein</fullName>
    </recommendedName>
</protein>
<sequence length="555" mass="57735">MRHTLRRLPARPLAAALMLATLALPPAAARAEAPPVTEDGARALAAALKDGLARWFPKSEGDATELRWTGEPVATPAGDHYEVALPALTAVSDDGTTADIGTIRLTVKPQDGNTHAVTATLPDRVAILDNGKPSATVKLGRQRISALWSGAYETALSMDAELGDLSVTSDRKGKKGKKDESALTVGAITVAGELKPDGSAAAGTPLWSGPGALSISNLRFLDETKKEVLNLGGLTMEGTYTRVDLARADAMQRLTQTHALAGTQPPAAELIPLMQNLMGGASGRVRLSGLTALNPEDGTRLALGQLVLRGSAEDLDKPMASTTFGIESSGLTLEPEVAPKAFMPDKLDVQISTAKLPTASLWRAFADLATLAEAQAAAGEEDEEEGEGEEDEEEGEGEEEADLPDHGADEAAVAAIGNRLMGAMAEVGTELRIDRFVVNTPATSGTVTGAMRMAANSAFGAVGSSTVLLRGLDAATKAMQPKPGKKADESTQNALGVIAMLQAFGQASKDDAGNDVRSYKIDVTETGQFLLNGADMSAMMGMGQPEPEPIQGKKR</sequence>
<evidence type="ECO:0000313" key="4">
    <source>
        <dbReference type="Proteomes" id="UP000476837"/>
    </source>
</evidence>
<dbReference type="EMBL" id="QOKV01000004">
    <property type="protein sequence ID" value="KAA0686720.1"/>
    <property type="molecule type" value="Genomic_DNA"/>
</dbReference>
<organism evidence="3 4">
    <name type="scientific">Azospirillum brasilense</name>
    <dbReference type="NCBI Taxonomy" id="192"/>
    <lineage>
        <taxon>Bacteria</taxon>
        <taxon>Pseudomonadati</taxon>
        <taxon>Pseudomonadota</taxon>
        <taxon>Alphaproteobacteria</taxon>
        <taxon>Rhodospirillales</taxon>
        <taxon>Azospirillaceae</taxon>
        <taxon>Azospirillum</taxon>
    </lineage>
</organism>
<feature type="chain" id="PRO_5026670121" description="DUF945 domain-containing protein" evidence="2">
    <location>
        <begin position="32"/>
        <end position="555"/>
    </location>
</feature>
<dbReference type="RefSeq" id="WP_149164561.1">
    <property type="nucleotide sequence ID" value="NZ_QOKV01000004.1"/>
</dbReference>
<dbReference type="AlphaFoldDB" id="A0A6L3B2P4"/>
<evidence type="ECO:0000256" key="2">
    <source>
        <dbReference type="SAM" id="SignalP"/>
    </source>
</evidence>
<feature type="region of interest" description="Disordered" evidence="1">
    <location>
        <begin position="374"/>
        <end position="406"/>
    </location>
</feature>